<keyword evidence="14" id="KW-0482">Metalloprotease</keyword>
<keyword evidence="12" id="KW-0106">Calcium</keyword>
<dbReference type="InterPro" id="IPR035986">
    <property type="entry name" value="PKD_dom_sf"/>
</dbReference>
<dbReference type="Pfam" id="PF08453">
    <property type="entry name" value="Peptidase_M9_N"/>
    <property type="match status" value="1"/>
</dbReference>
<comment type="cofactor">
    <cofactor evidence="3">
        <name>Zn(2+)</name>
        <dbReference type="ChEBI" id="CHEBI:29105"/>
    </cofactor>
</comment>
<evidence type="ECO:0000256" key="9">
    <source>
        <dbReference type="ARBA" id="ARBA00022729"/>
    </source>
</evidence>
<evidence type="ECO:0000256" key="1">
    <source>
        <dbReference type="ARBA" id="ARBA00000424"/>
    </source>
</evidence>
<dbReference type="InterPro" id="IPR000601">
    <property type="entry name" value="PKD_dom"/>
</dbReference>
<evidence type="ECO:0000256" key="10">
    <source>
        <dbReference type="ARBA" id="ARBA00022801"/>
    </source>
</evidence>
<dbReference type="Gene3D" id="1.10.390.20">
    <property type="match status" value="1"/>
</dbReference>
<dbReference type="CDD" id="cd00146">
    <property type="entry name" value="PKD"/>
    <property type="match status" value="2"/>
</dbReference>
<dbReference type="InterPro" id="IPR022409">
    <property type="entry name" value="PKD/Chitinase_dom"/>
</dbReference>
<dbReference type="Gene3D" id="2.60.40.10">
    <property type="entry name" value="Immunoglobulins"/>
    <property type="match status" value="2"/>
</dbReference>
<dbReference type="InterPro" id="IPR013783">
    <property type="entry name" value="Ig-like_fold"/>
</dbReference>
<dbReference type="SUPFAM" id="SSF49299">
    <property type="entry name" value="PKD domain"/>
    <property type="match status" value="2"/>
</dbReference>
<evidence type="ECO:0000256" key="13">
    <source>
        <dbReference type="ARBA" id="ARBA00023026"/>
    </source>
</evidence>
<dbReference type="GO" id="GO:0004222">
    <property type="term" value="F:metalloendopeptidase activity"/>
    <property type="evidence" value="ECO:0007669"/>
    <property type="project" value="UniProtKB-EC"/>
</dbReference>
<evidence type="ECO:0000256" key="12">
    <source>
        <dbReference type="ARBA" id="ARBA00022837"/>
    </source>
</evidence>
<keyword evidence="11" id="KW-0862">Zinc</keyword>
<keyword evidence="15" id="KW-0865">Zymogen</keyword>
<dbReference type="EMBL" id="JBHRXK010000001">
    <property type="protein sequence ID" value="MFC3549997.1"/>
    <property type="molecule type" value="Genomic_DNA"/>
</dbReference>
<gene>
    <name evidence="17" type="ORF">ACFOLC_03105</name>
</gene>
<dbReference type="Pfam" id="PF01752">
    <property type="entry name" value="Peptidase_M9"/>
    <property type="match status" value="1"/>
</dbReference>
<keyword evidence="10 17" id="KW-0378">Hydrolase</keyword>
<proteinExistence type="predicted"/>
<organism evidence="17 18">
    <name type="scientific">Lysobacter cavernae</name>
    <dbReference type="NCBI Taxonomy" id="1685901"/>
    <lineage>
        <taxon>Bacteria</taxon>
        <taxon>Pseudomonadati</taxon>
        <taxon>Pseudomonadota</taxon>
        <taxon>Gammaproteobacteria</taxon>
        <taxon>Lysobacterales</taxon>
        <taxon>Lysobacteraceae</taxon>
        <taxon>Lysobacter</taxon>
    </lineage>
</organism>
<evidence type="ECO:0000256" key="14">
    <source>
        <dbReference type="ARBA" id="ARBA00023049"/>
    </source>
</evidence>
<keyword evidence="7" id="KW-0645">Protease</keyword>
<keyword evidence="8" id="KW-0479">Metal-binding</keyword>
<dbReference type="SMART" id="SM00089">
    <property type="entry name" value="PKD"/>
    <property type="match status" value="2"/>
</dbReference>
<dbReference type="InterPro" id="IPR002169">
    <property type="entry name" value="Peptidase_M9A/M9B"/>
</dbReference>
<comment type="subcellular location">
    <subcellularLocation>
        <location evidence="4">Secreted</location>
    </subcellularLocation>
</comment>
<evidence type="ECO:0000256" key="7">
    <source>
        <dbReference type="ARBA" id="ARBA00022670"/>
    </source>
</evidence>
<evidence type="ECO:0000259" key="16">
    <source>
        <dbReference type="PROSITE" id="PS50093"/>
    </source>
</evidence>
<dbReference type="Pfam" id="PF04151">
    <property type="entry name" value="PPC"/>
    <property type="match status" value="1"/>
</dbReference>
<evidence type="ECO:0000256" key="6">
    <source>
        <dbReference type="ARBA" id="ARBA00022525"/>
    </source>
</evidence>
<comment type="cofactor">
    <cofactor evidence="2">
        <name>Ca(2+)</name>
        <dbReference type="ChEBI" id="CHEBI:29108"/>
    </cofactor>
</comment>
<comment type="caution">
    <text evidence="17">The sequence shown here is derived from an EMBL/GenBank/DDBJ whole genome shotgun (WGS) entry which is preliminary data.</text>
</comment>
<evidence type="ECO:0000313" key="17">
    <source>
        <dbReference type="EMBL" id="MFC3549997.1"/>
    </source>
</evidence>
<reference evidence="18" key="1">
    <citation type="journal article" date="2019" name="Int. J. Syst. Evol. Microbiol.">
        <title>The Global Catalogue of Microorganisms (GCM) 10K type strain sequencing project: providing services to taxonomists for standard genome sequencing and annotation.</title>
        <authorList>
            <consortium name="The Broad Institute Genomics Platform"/>
            <consortium name="The Broad Institute Genome Sequencing Center for Infectious Disease"/>
            <person name="Wu L."/>
            <person name="Ma J."/>
        </authorList>
    </citation>
    <scope>NUCLEOTIDE SEQUENCE [LARGE SCALE GENOMIC DNA]</scope>
    <source>
        <strain evidence="18">KCTC 42875</strain>
    </source>
</reference>
<keyword evidence="6" id="KW-0964">Secreted</keyword>
<dbReference type="InterPro" id="IPR007280">
    <property type="entry name" value="Peptidase_C_arc/bac"/>
</dbReference>
<sequence length="979" mass="104004">MSPAPSRKPVHAAAVGVIAVAVAFLSYASQSGDNLVATQMKRVFAAISPAEPASGKANHAGNSQVGTPTASAARQLARAAAVRKSPATEKQIFGAHRQQAKLDPSRRMPNQLPLSQWVDTSYDHASMQHNVLKRPSLGRMTARAAAVAAAECNTSQFASLGGTALVSAVKSATTSCINELFNVSGPDAYGTFREAQMVTVANALATSATYYNGTNADSTLQLVLFLRAGYYVQYYDTSVGAYGTALKNAIRPALDAFASNGAFGLVNDVHGEILAEFVTLIDSSSENARHLPTIKRLLDAYSSGHNAYYWMKVAVNNTFLVTFRGHYNADFVASVQSDHSIVETLYNFANRNFSMLGQENDFLVANAGRELGRFLQYSGSLKTLAQARAKALVDRSSVTGTTAKMWVGIGEMVDYYDQANCSYYDLCNFSARVEAAALPISHTCSPTLRIRAQAMSAAELGSTCSIVSGQETYFHQAVASGNTPVPSDNNAALEMVVFNSSTDYGTYAGAVYGIDTNNGGMYLEGNPAAAGNQARFIAYEAEWLQPEAFEIWNLTHEYVHYLDGRFNMHGDFSASISQKTVWWIEGFAEYMSYSYRDVAYTAAQNEAALGTYTASKVYQNDYNSGQTLIYRWGYLAVRFMFEQRRGDVSTILGYLRPGNYTGYASFMNSIATSNDVAFRNWLPCVSDPNGAGCGGTPGNQSPTAGFSFATSALTVNFSDGSSDPDGSIVSRSWNFGDGTSSTATNPSKTYATAGTYTVRLTVTDNQGASASSSKSVTVTSPSANKPPVAAFNTSVSGLTVTFTDGSTDADGSVVSRSWNFGDGSSSTATNSSRTYAAAGTYTVQLTVTDNQGATHTTSKAVTVSSGGGTLPECSGDAGQLGKNCTRSNVSGTAGDYAYLYLYVPAGTAQLRISVSGGTGNADLYVNTLGGWATREAHNYRSTNAGNTETVTVNNPPAGYVYVSLYGVSNFSGVKVTTRY</sequence>
<keyword evidence="18" id="KW-1185">Reference proteome</keyword>
<protein>
    <recommendedName>
        <fullName evidence="5">microbial collagenase</fullName>
        <ecNumber evidence="5">3.4.24.3</ecNumber>
    </recommendedName>
</protein>
<evidence type="ECO:0000313" key="18">
    <source>
        <dbReference type="Proteomes" id="UP001595740"/>
    </source>
</evidence>
<evidence type="ECO:0000256" key="8">
    <source>
        <dbReference type="ARBA" id="ARBA00022723"/>
    </source>
</evidence>
<feature type="domain" description="PKD" evidence="16">
    <location>
        <begin position="783"/>
        <end position="870"/>
    </location>
</feature>
<dbReference type="Proteomes" id="UP001595740">
    <property type="component" value="Unassembled WGS sequence"/>
</dbReference>
<dbReference type="Gene3D" id="3.40.30.160">
    <property type="entry name" value="Collagenase ColT, N-terminal domain"/>
    <property type="match status" value="1"/>
</dbReference>
<keyword evidence="13" id="KW-0843">Virulence</keyword>
<evidence type="ECO:0000256" key="11">
    <source>
        <dbReference type="ARBA" id="ARBA00022833"/>
    </source>
</evidence>
<comment type="catalytic activity">
    <reaction evidence="1">
        <text>Digestion of native collagen in the triple helical region at Xaa-|-Gly bonds. With synthetic peptides, a preference is shown for Gly at P3 and P1', Pro and Ala at P2 and P2', and hydroxyproline, Ala or Arg at P3'.</text>
        <dbReference type="EC" id="3.4.24.3"/>
    </reaction>
</comment>
<dbReference type="PRINTS" id="PR00931">
    <property type="entry name" value="MICOLLPTASE"/>
</dbReference>
<name>A0ABV7RMY5_9GAMM</name>
<keyword evidence="9" id="KW-0732">Signal</keyword>
<dbReference type="PROSITE" id="PS50093">
    <property type="entry name" value="PKD"/>
    <property type="match status" value="2"/>
</dbReference>
<accession>A0ABV7RMY5</accession>
<dbReference type="RefSeq" id="WP_386757412.1">
    <property type="nucleotide sequence ID" value="NZ_JBHRXK010000001.1"/>
</dbReference>
<dbReference type="Pfam" id="PF18911">
    <property type="entry name" value="PKD_4"/>
    <property type="match status" value="2"/>
</dbReference>
<dbReference type="PANTHER" id="PTHR13062">
    <property type="entry name" value="COLLAGENASE"/>
    <property type="match status" value="1"/>
</dbReference>
<evidence type="ECO:0000256" key="5">
    <source>
        <dbReference type="ARBA" id="ARBA00012653"/>
    </source>
</evidence>
<dbReference type="InterPro" id="IPR013661">
    <property type="entry name" value="Peptidase_M9_N_dom"/>
</dbReference>
<evidence type="ECO:0000256" key="15">
    <source>
        <dbReference type="ARBA" id="ARBA00023145"/>
    </source>
</evidence>
<dbReference type="Gene3D" id="2.60.120.380">
    <property type="match status" value="1"/>
</dbReference>
<feature type="domain" description="PKD" evidence="16">
    <location>
        <begin position="698"/>
        <end position="785"/>
    </location>
</feature>
<evidence type="ECO:0000256" key="3">
    <source>
        <dbReference type="ARBA" id="ARBA00001947"/>
    </source>
</evidence>
<dbReference type="PANTHER" id="PTHR13062:SF9">
    <property type="entry name" value="MICROBIAL COLLAGENASE"/>
    <property type="match status" value="1"/>
</dbReference>
<evidence type="ECO:0000256" key="4">
    <source>
        <dbReference type="ARBA" id="ARBA00004613"/>
    </source>
</evidence>
<dbReference type="EC" id="3.4.24.3" evidence="5"/>
<evidence type="ECO:0000256" key="2">
    <source>
        <dbReference type="ARBA" id="ARBA00001913"/>
    </source>
</evidence>